<dbReference type="OrthoDB" id="8705556at2"/>
<proteinExistence type="predicted"/>
<comment type="caution">
    <text evidence="1">The sequence shown here is derived from an EMBL/GenBank/DDBJ whole genome shotgun (WGS) entry which is preliminary data.</text>
</comment>
<evidence type="ECO:0000313" key="1">
    <source>
        <dbReference type="EMBL" id="THF61136.1"/>
    </source>
</evidence>
<dbReference type="RefSeq" id="WP_136350289.1">
    <property type="nucleotide sequence ID" value="NZ_SSOC01000010.1"/>
</dbReference>
<keyword evidence="2" id="KW-1185">Reference proteome</keyword>
<dbReference type="EMBL" id="SSOC01000010">
    <property type="protein sequence ID" value="THF61136.1"/>
    <property type="molecule type" value="Genomic_DNA"/>
</dbReference>
<gene>
    <name evidence="1" type="ORF">E6C76_21345</name>
</gene>
<sequence length="310" mass="34232">MHDATAIHPDDLDEFIRETLADDGLYVMGDEHGAAGVCPYISFYLRHPPERQREVASQLLAVAREFAGLADEPFRLLRVGEDGAWHACRGGRLPANLGTTLRRACASSLPFIVEATDRRQPADSARWALALRADTEPDHYSYLKLTFRKRWYAAHVQHWHAFALRAVSLLRPEHCYSGLEIGNGGFALPATPWRRLLEQACATRLPGLEHDDPALHTLHSTRAGRRWQPTGLGRGPRTPGWSFLLAPRWLRALEDGGSALRAALAQPGTEVQAIDYPTDGIEPGGEALWIRRGTLDSAAHSYPPLPGLPG</sequence>
<dbReference type="Proteomes" id="UP000308430">
    <property type="component" value="Unassembled WGS sequence"/>
</dbReference>
<protein>
    <submittedName>
        <fullName evidence="1">DUF3396 domain-containing protein</fullName>
    </submittedName>
</protein>
<evidence type="ECO:0000313" key="2">
    <source>
        <dbReference type="Proteomes" id="UP000308430"/>
    </source>
</evidence>
<accession>A0A4S4ANB7</accession>
<dbReference type="AlphaFoldDB" id="A0A4S4ANB7"/>
<reference evidence="1 2" key="1">
    <citation type="submission" date="2019-04" db="EMBL/GenBank/DDBJ databases">
        <title>Azoarcus nasutitermitis sp. nov. isolated from termite nest.</title>
        <authorList>
            <person name="Lin S.-Y."/>
            <person name="Hameed A."/>
            <person name="Hsu Y.-H."/>
            <person name="Young C.-C."/>
        </authorList>
    </citation>
    <scope>NUCLEOTIDE SEQUENCE [LARGE SCALE GENOMIC DNA]</scope>
    <source>
        <strain evidence="1 2">CC-YHH838</strain>
    </source>
</reference>
<name>A0A4S4ANB7_9RHOO</name>
<organism evidence="1 2">
    <name type="scientific">Pseudothauera nasutitermitis</name>
    <dbReference type="NCBI Taxonomy" id="2565930"/>
    <lineage>
        <taxon>Bacteria</taxon>
        <taxon>Pseudomonadati</taxon>
        <taxon>Pseudomonadota</taxon>
        <taxon>Betaproteobacteria</taxon>
        <taxon>Rhodocyclales</taxon>
        <taxon>Zoogloeaceae</taxon>
        <taxon>Pseudothauera</taxon>
    </lineage>
</organism>